<feature type="region of interest" description="Disordered" evidence="2">
    <location>
        <begin position="39"/>
        <end position="59"/>
    </location>
</feature>
<dbReference type="Proteomes" id="UP000011086">
    <property type="component" value="Unassembled WGS sequence"/>
</dbReference>
<sequence>MVRSYVLNIESVLMKIKANVIQDLTFKLLAATLSTHENHQGQTSSIERNPEQTSSRPSSEALWANLERLYDRSFIQVVELKGELKKMETALKQTEIALADALETLDKQSKIVEAYETRDRSVRLPIEASAWKYCKNCAKGWLEARK</sequence>
<feature type="coiled-coil region" evidence="1">
    <location>
        <begin position="77"/>
        <end position="104"/>
    </location>
</feature>
<dbReference type="EMBL" id="JH793660">
    <property type="protein sequence ID" value="ELQ32370.1"/>
    <property type="molecule type" value="Genomic_DNA"/>
</dbReference>
<name>A0AA97NLK1_PYRO3</name>
<evidence type="ECO:0000256" key="2">
    <source>
        <dbReference type="SAM" id="MobiDB-lite"/>
    </source>
</evidence>
<protein>
    <submittedName>
        <fullName evidence="3">Uncharacterized protein</fullName>
    </submittedName>
</protein>
<dbReference type="AlphaFoldDB" id="A0AA97NLK1"/>
<keyword evidence="1" id="KW-0175">Coiled coil</keyword>
<proteinExistence type="predicted"/>
<feature type="compositionally biased region" description="Polar residues" evidence="2">
    <location>
        <begin position="39"/>
        <end position="58"/>
    </location>
</feature>
<accession>A0AA97NLK1</accession>
<gene>
    <name evidence="3" type="ORF">OOU_Y34scaffold01175g1</name>
</gene>
<reference evidence="3" key="1">
    <citation type="journal article" date="2012" name="PLoS Genet.">
        <title>Comparative analysis of the genomes of two field isolates of the rice blast fungus Magnaporthe oryzae.</title>
        <authorList>
            <person name="Xue M."/>
            <person name="Yang J."/>
            <person name="Li Z."/>
            <person name="Hu S."/>
            <person name="Yao N."/>
            <person name="Dean R.A."/>
            <person name="Zhao W."/>
            <person name="Shen M."/>
            <person name="Zhang H."/>
            <person name="Li C."/>
            <person name="Liu L."/>
            <person name="Cao L."/>
            <person name="Xu X."/>
            <person name="Xing Y."/>
            <person name="Hsiang T."/>
            <person name="Zhang Z."/>
            <person name="Xu J.R."/>
            <person name="Peng Y.L."/>
        </authorList>
    </citation>
    <scope>NUCLEOTIDE SEQUENCE</scope>
    <source>
        <strain evidence="3">Y34</strain>
    </source>
</reference>
<evidence type="ECO:0000256" key="1">
    <source>
        <dbReference type="SAM" id="Coils"/>
    </source>
</evidence>
<organism evidence="3">
    <name type="scientific">Pyricularia oryzae (strain Y34)</name>
    <name type="common">Rice blast fungus</name>
    <name type="synonym">Magnaporthe oryzae</name>
    <dbReference type="NCBI Taxonomy" id="1143189"/>
    <lineage>
        <taxon>Eukaryota</taxon>
        <taxon>Fungi</taxon>
        <taxon>Dikarya</taxon>
        <taxon>Ascomycota</taxon>
        <taxon>Pezizomycotina</taxon>
        <taxon>Sordariomycetes</taxon>
        <taxon>Sordariomycetidae</taxon>
        <taxon>Magnaporthales</taxon>
        <taxon>Pyriculariaceae</taxon>
        <taxon>Pyricularia</taxon>
    </lineage>
</organism>
<evidence type="ECO:0000313" key="3">
    <source>
        <dbReference type="EMBL" id="ELQ32370.1"/>
    </source>
</evidence>